<protein>
    <submittedName>
        <fullName evidence="1">Uncharacterized protein</fullName>
    </submittedName>
</protein>
<reference evidence="2" key="2">
    <citation type="journal article" date="2017" name="J. Anim. Genet.">
        <title>Multiple reference genome sequences of hot pepper reveal the massive evolution of plant disease resistance genes by retroduplication.</title>
        <authorList>
            <person name="Kim S."/>
            <person name="Park J."/>
            <person name="Yeom S.-I."/>
            <person name="Kim Y.-M."/>
            <person name="Seo E."/>
            <person name="Kim K.-T."/>
            <person name="Kim M.-S."/>
            <person name="Lee J.M."/>
            <person name="Cheong K."/>
            <person name="Shin H.-S."/>
            <person name="Kim S.-B."/>
            <person name="Han K."/>
            <person name="Lee J."/>
            <person name="Park M."/>
            <person name="Lee H.-A."/>
            <person name="Lee H.-Y."/>
            <person name="Lee Y."/>
            <person name="Oh S."/>
            <person name="Lee J.H."/>
            <person name="Choi E."/>
            <person name="Choi E."/>
            <person name="Lee S.E."/>
            <person name="Jeon J."/>
            <person name="Kim H."/>
            <person name="Choi G."/>
            <person name="Song H."/>
            <person name="Lee J."/>
            <person name="Lee S.-C."/>
            <person name="Kwon J.-K."/>
            <person name="Lee H.-Y."/>
            <person name="Koo N."/>
            <person name="Hong Y."/>
            <person name="Kim R.W."/>
            <person name="Kang W.-H."/>
            <person name="Huh J.H."/>
            <person name="Kang B.-C."/>
            <person name="Yang T.-J."/>
            <person name="Lee Y.-H."/>
            <person name="Bennetzen J.L."/>
            <person name="Choi D."/>
        </authorList>
    </citation>
    <scope>NUCLEOTIDE SEQUENCE [LARGE SCALE GENOMIC DNA]</scope>
    <source>
        <strain evidence="2">cv. PBC81</strain>
    </source>
</reference>
<organism evidence="1 2">
    <name type="scientific">Capsicum baccatum</name>
    <name type="common">Peruvian pepper</name>
    <dbReference type="NCBI Taxonomy" id="33114"/>
    <lineage>
        <taxon>Eukaryota</taxon>
        <taxon>Viridiplantae</taxon>
        <taxon>Streptophyta</taxon>
        <taxon>Embryophyta</taxon>
        <taxon>Tracheophyta</taxon>
        <taxon>Spermatophyta</taxon>
        <taxon>Magnoliopsida</taxon>
        <taxon>eudicotyledons</taxon>
        <taxon>Gunneridae</taxon>
        <taxon>Pentapetalae</taxon>
        <taxon>asterids</taxon>
        <taxon>lamiids</taxon>
        <taxon>Solanales</taxon>
        <taxon>Solanaceae</taxon>
        <taxon>Solanoideae</taxon>
        <taxon>Capsiceae</taxon>
        <taxon>Capsicum</taxon>
    </lineage>
</organism>
<dbReference type="EMBL" id="MLFT02000003">
    <property type="protein sequence ID" value="PHT53740.1"/>
    <property type="molecule type" value="Genomic_DNA"/>
</dbReference>
<proteinExistence type="predicted"/>
<dbReference type="Proteomes" id="UP000224567">
    <property type="component" value="Unassembled WGS sequence"/>
</dbReference>
<dbReference type="AlphaFoldDB" id="A0A2G2X8E5"/>
<sequence>MSKKSESTNHKIDDLCRKLDLQIEKLVSTESGILRTPPGVNMQASGGQESYNSRVVFLGSSLRVSKRTVKMLDLFTLSQAVDKARHQEKVLEIANRKRLEGHKACVSSVVTSIFLGHQCKTKWLNALTGSVDQEINLVTEEDIPEDDVEPLPLTKEEIVDEAISLHSLSRVEEAVIASWTWRQLKRVVVLETAKESGCVIKQVNPIRVTIADGSLLMSYHSCTRFKWNIQGMEFL</sequence>
<comment type="caution">
    <text evidence="1">The sequence shown here is derived from an EMBL/GenBank/DDBJ whole genome shotgun (WGS) entry which is preliminary data.</text>
</comment>
<reference evidence="1 2" key="1">
    <citation type="journal article" date="2017" name="Genome Biol.">
        <title>New reference genome sequences of hot pepper reveal the massive evolution of plant disease-resistance genes by retroduplication.</title>
        <authorList>
            <person name="Kim S."/>
            <person name="Park J."/>
            <person name="Yeom S.I."/>
            <person name="Kim Y.M."/>
            <person name="Seo E."/>
            <person name="Kim K.T."/>
            <person name="Kim M.S."/>
            <person name="Lee J.M."/>
            <person name="Cheong K."/>
            <person name="Shin H.S."/>
            <person name="Kim S.B."/>
            <person name="Han K."/>
            <person name="Lee J."/>
            <person name="Park M."/>
            <person name="Lee H.A."/>
            <person name="Lee H.Y."/>
            <person name="Lee Y."/>
            <person name="Oh S."/>
            <person name="Lee J.H."/>
            <person name="Choi E."/>
            <person name="Choi E."/>
            <person name="Lee S.E."/>
            <person name="Jeon J."/>
            <person name="Kim H."/>
            <person name="Choi G."/>
            <person name="Song H."/>
            <person name="Lee J."/>
            <person name="Lee S.C."/>
            <person name="Kwon J.K."/>
            <person name="Lee H.Y."/>
            <person name="Koo N."/>
            <person name="Hong Y."/>
            <person name="Kim R.W."/>
            <person name="Kang W.H."/>
            <person name="Huh J.H."/>
            <person name="Kang B.C."/>
            <person name="Yang T.J."/>
            <person name="Lee Y.H."/>
            <person name="Bennetzen J.L."/>
            <person name="Choi D."/>
        </authorList>
    </citation>
    <scope>NUCLEOTIDE SEQUENCE [LARGE SCALE GENOMIC DNA]</scope>
    <source>
        <strain evidence="2">cv. PBC81</strain>
    </source>
</reference>
<evidence type="ECO:0000313" key="2">
    <source>
        <dbReference type="Proteomes" id="UP000224567"/>
    </source>
</evidence>
<keyword evidence="2" id="KW-1185">Reference proteome</keyword>
<gene>
    <name evidence="1" type="ORF">CQW23_08202</name>
</gene>
<accession>A0A2G2X8E5</accession>
<evidence type="ECO:0000313" key="1">
    <source>
        <dbReference type="EMBL" id="PHT53740.1"/>
    </source>
</evidence>
<name>A0A2G2X8E5_CAPBA</name>